<feature type="region of interest" description="Disordered" evidence="2">
    <location>
        <begin position="122"/>
        <end position="145"/>
    </location>
</feature>
<evidence type="ECO:0000256" key="3">
    <source>
        <dbReference type="SAM" id="Phobius"/>
    </source>
</evidence>
<feature type="transmembrane region" description="Helical" evidence="3">
    <location>
        <begin position="901"/>
        <end position="929"/>
    </location>
</feature>
<evidence type="ECO:0000256" key="1">
    <source>
        <dbReference type="SAM" id="Coils"/>
    </source>
</evidence>
<sequence>MESKTWFGSQEVDGSDHGLAASDGASLVEHVRDILMDSDDDVVSVSCVNLFVKTETTSRAVIENEEYLARHSTGRDFRRGATIFSARSSSHSMSRFTTAGAFSSGRQTIECGALDANSQVDERFGTRENSKGSARRSEATDTSAVEFDMHRKVDSLKERCHNTEGDQQKSSSLSNIEEQLRNLSESKALMEKELKELKQQLLEVTDSKASLEKELDELIVETKTKKSSGPECQLKGESSDSIKKQLGGINDSKALMENELKELRKQLSDVTDSKSSLEKELKELRRQLSDVNDSKALIEKELKELRKQLADVNDTKVLIENELKETKKQLGAVNDSNTLIERELMKQLSDVNDAKALMETELKELRKQLSVCVGVDRDVPLKEKVDSFHCGCVGVVSAVTDVRRSVSGLRSSKLVATGDRCVADCGDQEPLLGAGRGPFGGNGDSSILERTYGTLDGLHSVTAERFVDEPLVAAGRWDSYCSEEFPVFVDGDVFRCLFCGSEVHLIQGSPSDVFVPEALVSESNSSFGLRRAVVHVFAVFIISMLMLHHESYNVFKTNPFVDNLLGGKCMMLKLMSFHAIAVSSLLVVFCFRGVWEVPHVVLLVSTAMLVVDDFRLLYGVLLNVTTSFVVRELVQAASFVGSFASLLLFTCADVGYVAGPPFLALSVCLAWLMSRLVAFGVLPAFATTAAAGYTAIIHTVLALVSFSLAIGICLLLPPSMLQPGPCSCGKSHYVTNFLSCLGRLDPSFFIRSVACGCLVAVVSLLTVDSELVTLPVLDSLHFKATDIPVVDGSGNWPNGIAISPVVVLLLSTLALLLLCLVPSMGPFVRFVELGPATAAMVLIVAFFFDGKQLTATLAAVCAFSFAIAVGGLLRSLGAVFLSRTVVRDNFGKATVRPTAALFTTVLPVLLVTAVCSSCVALILGLTAWLAAVRGNGNDSGDGTADRRGWAVMFVVLVFSSVALALQLLVGMWWWLPRLYKRIAGIV</sequence>
<feature type="transmembrane region" description="Helical" evidence="3">
    <location>
        <begin position="693"/>
        <end position="716"/>
    </location>
</feature>
<feature type="compositionally biased region" description="Basic and acidic residues" evidence="2">
    <location>
        <begin position="122"/>
        <end position="139"/>
    </location>
</feature>
<keyword evidence="3" id="KW-1133">Transmembrane helix</keyword>
<gene>
    <name evidence="4" type="ORF">TEOVI_000455900</name>
</gene>
<proteinExistence type="predicted"/>
<dbReference type="RefSeq" id="XP_067083416.1">
    <property type="nucleotide sequence ID" value="XM_067227315.1"/>
</dbReference>
<dbReference type="GeneID" id="92378499"/>
<feature type="transmembrane region" description="Helical" evidence="3">
    <location>
        <begin position="528"/>
        <end position="547"/>
    </location>
</feature>
<keyword evidence="5" id="KW-1185">Reference proteome</keyword>
<evidence type="ECO:0000256" key="2">
    <source>
        <dbReference type="SAM" id="MobiDB-lite"/>
    </source>
</evidence>
<dbReference type="Gene3D" id="1.20.5.1160">
    <property type="entry name" value="Vasodilator-stimulated phosphoprotein"/>
    <property type="match status" value="1"/>
</dbReference>
<reference evidence="4" key="1">
    <citation type="submission" date="2016-09" db="EMBL/GenBank/DDBJ databases">
        <authorList>
            <person name="Hebert L."/>
            <person name="Moumen B."/>
        </authorList>
    </citation>
    <scope>NUCLEOTIDE SEQUENCE [LARGE SCALE GENOMIC DNA]</scope>
    <source>
        <strain evidence="4">OVI</strain>
    </source>
</reference>
<dbReference type="AlphaFoldDB" id="A0A1G4IKE0"/>
<dbReference type="EMBL" id="CZPT02001952">
    <property type="protein sequence ID" value="SCU72975.1"/>
    <property type="molecule type" value="Genomic_DNA"/>
</dbReference>
<comment type="caution">
    <text evidence="4">The sequence shown here is derived from an EMBL/GenBank/DDBJ whole genome shotgun (WGS) entry which is preliminary data.</text>
</comment>
<feature type="transmembrane region" description="Helical" evidence="3">
    <location>
        <begin position="854"/>
        <end position="881"/>
    </location>
</feature>
<feature type="transmembrane region" description="Helical" evidence="3">
    <location>
        <begin position="800"/>
        <end position="820"/>
    </location>
</feature>
<keyword evidence="3" id="KW-0472">Membrane</keyword>
<feature type="transmembrane region" description="Helical" evidence="3">
    <location>
        <begin position="949"/>
        <end position="975"/>
    </location>
</feature>
<dbReference type="VEuPathDB" id="TriTrypDB:TEOVI_000455900"/>
<keyword evidence="1" id="KW-0175">Coiled coil</keyword>
<feature type="coiled-coil region" evidence="1">
    <location>
        <begin position="246"/>
        <end position="368"/>
    </location>
</feature>
<organism evidence="4 5">
    <name type="scientific">Trypanosoma equiperdum</name>
    <dbReference type="NCBI Taxonomy" id="5694"/>
    <lineage>
        <taxon>Eukaryota</taxon>
        <taxon>Discoba</taxon>
        <taxon>Euglenozoa</taxon>
        <taxon>Kinetoplastea</taxon>
        <taxon>Metakinetoplastina</taxon>
        <taxon>Trypanosomatida</taxon>
        <taxon>Trypanosomatidae</taxon>
        <taxon>Trypanosoma</taxon>
    </lineage>
</organism>
<feature type="transmembrane region" description="Helical" evidence="3">
    <location>
        <begin position="827"/>
        <end position="848"/>
    </location>
</feature>
<keyword evidence="3" id="KW-0812">Transmembrane</keyword>
<evidence type="ECO:0000313" key="5">
    <source>
        <dbReference type="Proteomes" id="UP000195570"/>
    </source>
</evidence>
<accession>A0A1G4IKE0</accession>
<evidence type="ECO:0000313" key="4">
    <source>
        <dbReference type="EMBL" id="SCU72975.1"/>
    </source>
</evidence>
<protein>
    <submittedName>
        <fullName evidence="4">Conserved protein</fullName>
    </submittedName>
</protein>
<feature type="coiled-coil region" evidence="1">
    <location>
        <begin position="173"/>
        <end position="221"/>
    </location>
</feature>
<dbReference type="Proteomes" id="UP000195570">
    <property type="component" value="Unassembled WGS sequence"/>
</dbReference>
<name>A0A1G4IKE0_TRYEQ</name>
<feature type="transmembrane region" description="Helical" evidence="3">
    <location>
        <begin position="574"/>
        <end position="595"/>
    </location>
</feature>